<sequence>MDVAKTTQMNEMNQSNTMGPSQKGSSAKGKEVMIDSEYEIKERNEPEDSMPSLETIGLETRDEPIEMIRDYLAIDLARDNGHLLIPNTWNTQV</sequence>
<proteinExistence type="predicted"/>
<feature type="region of interest" description="Disordered" evidence="1">
    <location>
        <begin position="1"/>
        <end position="58"/>
    </location>
</feature>
<protein>
    <submittedName>
        <fullName evidence="2">Uncharacterized protein</fullName>
    </submittedName>
</protein>
<organism evidence="2">
    <name type="scientific">Sesamum radiatum</name>
    <name type="common">Black benniseed</name>
    <dbReference type="NCBI Taxonomy" id="300843"/>
    <lineage>
        <taxon>Eukaryota</taxon>
        <taxon>Viridiplantae</taxon>
        <taxon>Streptophyta</taxon>
        <taxon>Embryophyta</taxon>
        <taxon>Tracheophyta</taxon>
        <taxon>Spermatophyta</taxon>
        <taxon>Magnoliopsida</taxon>
        <taxon>eudicotyledons</taxon>
        <taxon>Gunneridae</taxon>
        <taxon>Pentapetalae</taxon>
        <taxon>asterids</taxon>
        <taxon>lamiids</taxon>
        <taxon>Lamiales</taxon>
        <taxon>Pedaliaceae</taxon>
        <taxon>Sesamum</taxon>
    </lineage>
</organism>
<name>A0AAW2VQ72_SESRA</name>
<evidence type="ECO:0000313" key="2">
    <source>
        <dbReference type="EMBL" id="KAL0430591.1"/>
    </source>
</evidence>
<comment type="caution">
    <text evidence="2">The sequence shown here is derived from an EMBL/GenBank/DDBJ whole genome shotgun (WGS) entry which is preliminary data.</text>
</comment>
<dbReference type="AlphaFoldDB" id="A0AAW2VQ72"/>
<accession>A0AAW2VQ72</accession>
<feature type="compositionally biased region" description="Polar residues" evidence="1">
    <location>
        <begin position="1"/>
        <end position="25"/>
    </location>
</feature>
<gene>
    <name evidence="2" type="ORF">Sradi_0685100</name>
</gene>
<evidence type="ECO:0000256" key="1">
    <source>
        <dbReference type="SAM" id="MobiDB-lite"/>
    </source>
</evidence>
<feature type="compositionally biased region" description="Basic and acidic residues" evidence="1">
    <location>
        <begin position="28"/>
        <end position="46"/>
    </location>
</feature>
<dbReference type="EMBL" id="JACGWJ010000003">
    <property type="protein sequence ID" value="KAL0430591.1"/>
    <property type="molecule type" value="Genomic_DNA"/>
</dbReference>
<reference evidence="2" key="2">
    <citation type="journal article" date="2024" name="Plant">
        <title>Genomic evolution and insights into agronomic trait innovations of Sesamum species.</title>
        <authorList>
            <person name="Miao H."/>
            <person name="Wang L."/>
            <person name="Qu L."/>
            <person name="Liu H."/>
            <person name="Sun Y."/>
            <person name="Le M."/>
            <person name="Wang Q."/>
            <person name="Wei S."/>
            <person name="Zheng Y."/>
            <person name="Lin W."/>
            <person name="Duan Y."/>
            <person name="Cao H."/>
            <person name="Xiong S."/>
            <person name="Wang X."/>
            <person name="Wei L."/>
            <person name="Li C."/>
            <person name="Ma Q."/>
            <person name="Ju M."/>
            <person name="Zhao R."/>
            <person name="Li G."/>
            <person name="Mu C."/>
            <person name="Tian Q."/>
            <person name="Mei H."/>
            <person name="Zhang T."/>
            <person name="Gao T."/>
            <person name="Zhang H."/>
        </authorList>
    </citation>
    <scope>NUCLEOTIDE SEQUENCE</scope>
    <source>
        <strain evidence="2">G02</strain>
    </source>
</reference>
<reference evidence="2" key="1">
    <citation type="submission" date="2020-06" db="EMBL/GenBank/DDBJ databases">
        <authorList>
            <person name="Li T."/>
            <person name="Hu X."/>
            <person name="Zhang T."/>
            <person name="Song X."/>
            <person name="Zhang H."/>
            <person name="Dai N."/>
            <person name="Sheng W."/>
            <person name="Hou X."/>
            <person name="Wei L."/>
        </authorList>
    </citation>
    <scope>NUCLEOTIDE SEQUENCE</scope>
    <source>
        <strain evidence="2">G02</strain>
        <tissue evidence="2">Leaf</tissue>
    </source>
</reference>